<dbReference type="OrthoDB" id="196847at2759"/>
<feature type="domain" description="Biotin carboxylation" evidence="6">
    <location>
        <begin position="1"/>
        <end position="96"/>
    </location>
</feature>
<dbReference type="InterPro" id="IPR000089">
    <property type="entry name" value="Biotin_lipoyl"/>
</dbReference>
<evidence type="ECO:0000259" key="6">
    <source>
        <dbReference type="PROSITE" id="PS50979"/>
    </source>
</evidence>
<gene>
    <name evidence="7" type="ORF">BC936DRAFT_141717</name>
</gene>
<keyword evidence="2" id="KW-0547">Nucleotide-binding</keyword>
<dbReference type="PANTHER" id="PTHR18866:SF127">
    <property type="match status" value="1"/>
</dbReference>
<dbReference type="GO" id="GO:0016874">
    <property type="term" value="F:ligase activity"/>
    <property type="evidence" value="ECO:0007669"/>
    <property type="project" value="UniProtKB-KW"/>
</dbReference>
<evidence type="ECO:0000313" key="8">
    <source>
        <dbReference type="Proteomes" id="UP000268093"/>
    </source>
</evidence>
<comment type="caution">
    <text evidence="7">The sequence shown here is derived from an EMBL/GenBank/DDBJ whole genome shotgun (WGS) entry which is preliminary data.</text>
</comment>
<dbReference type="PROSITE" id="PS50968">
    <property type="entry name" value="BIOTINYL_LIPOYL"/>
    <property type="match status" value="1"/>
</dbReference>
<keyword evidence="4" id="KW-0092">Biotin</keyword>
<dbReference type="SUPFAM" id="SSF51230">
    <property type="entry name" value="Single hybrid motif"/>
    <property type="match status" value="1"/>
</dbReference>
<dbReference type="EMBL" id="RBNI01020338">
    <property type="protein sequence ID" value="RUO96631.1"/>
    <property type="molecule type" value="Genomic_DNA"/>
</dbReference>
<dbReference type="GO" id="GO:0005524">
    <property type="term" value="F:ATP binding"/>
    <property type="evidence" value="ECO:0007669"/>
    <property type="project" value="UniProtKB-KW"/>
</dbReference>
<dbReference type="PROSITE" id="PS50979">
    <property type="entry name" value="BC"/>
    <property type="match status" value="1"/>
</dbReference>
<evidence type="ECO:0000313" key="7">
    <source>
        <dbReference type="EMBL" id="RUO96631.1"/>
    </source>
</evidence>
<evidence type="ECO:0000256" key="2">
    <source>
        <dbReference type="ARBA" id="ARBA00022741"/>
    </source>
</evidence>
<protein>
    <submittedName>
        <fullName evidence="7">Biotin carboxylase C-terminal domain-containing protein</fullName>
    </submittedName>
</protein>
<dbReference type="SUPFAM" id="SSF51246">
    <property type="entry name" value="Rudiment single hybrid motif"/>
    <property type="match status" value="1"/>
</dbReference>
<feature type="domain" description="Lipoyl-binding" evidence="5">
    <location>
        <begin position="266"/>
        <end position="342"/>
    </location>
</feature>
<dbReference type="Proteomes" id="UP000268093">
    <property type="component" value="Unassembled WGS sequence"/>
</dbReference>
<name>A0A433A1S2_9FUNG</name>
<dbReference type="Gene3D" id="2.40.50.100">
    <property type="match status" value="1"/>
</dbReference>
<dbReference type="SMART" id="SM00878">
    <property type="entry name" value="Biotin_carb_C"/>
    <property type="match status" value="1"/>
</dbReference>
<evidence type="ECO:0000256" key="3">
    <source>
        <dbReference type="ARBA" id="ARBA00022840"/>
    </source>
</evidence>
<keyword evidence="1" id="KW-0436">Ligase</keyword>
<dbReference type="InterPro" id="IPR011054">
    <property type="entry name" value="Rudment_hybrid_motif"/>
</dbReference>
<dbReference type="InterPro" id="IPR011053">
    <property type="entry name" value="Single_hybrid_motif"/>
</dbReference>
<evidence type="ECO:0000256" key="4">
    <source>
        <dbReference type="ARBA" id="ARBA00023267"/>
    </source>
</evidence>
<evidence type="ECO:0000256" key="1">
    <source>
        <dbReference type="ARBA" id="ARBA00022598"/>
    </source>
</evidence>
<dbReference type="AlphaFoldDB" id="A0A433A1S2"/>
<dbReference type="PANTHER" id="PTHR18866">
    <property type="entry name" value="CARBOXYLASE:PYRUVATE/ACETYL-COA/PROPIONYL-COA CARBOXYLASE"/>
    <property type="match status" value="1"/>
</dbReference>
<accession>A0A433A1S2</accession>
<proteinExistence type="predicted"/>
<dbReference type="Pfam" id="PF02785">
    <property type="entry name" value="Biotin_carb_C"/>
    <property type="match status" value="1"/>
</dbReference>
<evidence type="ECO:0000259" key="5">
    <source>
        <dbReference type="PROSITE" id="PS50968"/>
    </source>
</evidence>
<reference evidence="7 8" key="1">
    <citation type="journal article" date="2018" name="New Phytol.">
        <title>Phylogenomics of Endogonaceae and evolution of mycorrhizas within Mucoromycota.</title>
        <authorList>
            <person name="Chang Y."/>
            <person name="Desiro A."/>
            <person name="Na H."/>
            <person name="Sandor L."/>
            <person name="Lipzen A."/>
            <person name="Clum A."/>
            <person name="Barry K."/>
            <person name="Grigoriev I.V."/>
            <person name="Martin F.M."/>
            <person name="Stajich J.E."/>
            <person name="Smith M.E."/>
            <person name="Bonito G."/>
            <person name="Spatafora J.W."/>
        </authorList>
    </citation>
    <scope>NUCLEOTIDE SEQUENCE [LARGE SCALE GENOMIC DNA]</scope>
    <source>
        <strain evidence="7 8">GMNB39</strain>
    </source>
</reference>
<dbReference type="Gene3D" id="3.30.470.20">
    <property type="entry name" value="ATP-grasp fold, B domain"/>
    <property type="match status" value="1"/>
</dbReference>
<keyword evidence="8" id="KW-1185">Reference proteome</keyword>
<dbReference type="InterPro" id="IPR050856">
    <property type="entry name" value="Biotin_carboxylase_complex"/>
</dbReference>
<organism evidence="7 8">
    <name type="scientific">Jimgerdemannia flammicorona</name>
    <dbReference type="NCBI Taxonomy" id="994334"/>
    <lineage>
        <taxon>Eukaryota</taxon>
        <taxon>Fungi</taxon>
        <taxon>Fungi incertae sedis</taxon>
        <taxon>Mucoromycota</taxon>
        <taxon>Mucoromycotina</taxon>
        <taxon>Endogonomycetes</taxon>
        <taxon>Endogonales</taxon>
        <taxon>Endogonaceae</taxon>
        <taxon>Jimgerdemannia</taxon>
    </lineage>
</organism>
<dbReference type="InterPro" id="IPR005482">
    <property type="entry name" value="Biotin_COase_C"/>
</dbReference>
<dbReference type="Pfam" id="PF00364">
    <property type="entry name" value="Biotin_lipoyl"/>
    <property type="match status" value="1"/>
</dbReference>
<keyword evidence="3" id="KW-0067">ATP-binding</keyword>
<sequence length="342" mass="38844">MLFRFASKIHKILLSQFAIRILSPGSEISIYYDSMIAKLSVHAPTRHLALLKMHAALSATTILGLTTNQRFLVSAIRNPSFASGDYDTRFIESQHAALFPADQPPTPPEVLLAPFLFRWYLREQARTTLRHLPSGWRYVKDKVPRQEFTVEGAEKQAVEYEFIGRTEDRQGIKGGGWVFKVWVIWKEGEEKIERKCTLVGVKVEETGLAGRPFPWSIPIDPDGIQREYDLAIETTMQTDDQIFYVHGKEWGRQFKVVKVDRLKSAATEDGDNDVSPYVSSMPCRILKLLVPTGTTVKKNDVILTMESMKTEVRLYSRHDGMLTLRVEEGQLVEAGAILCEVN</sequence>
<dbReference type="InterPro" id="IPR011764">
    <property type="entry name" value="Biotin_carboxylation_dom"/>
</dbReference>
<dbReference type="CDD" id="cd06850">
    <property type="entry name" value="biotinyl_domain"/>
    <property type="match status" value="1"/>
</dbReference>